<evidence type="ECO:0000256" key="10">
    <source>
        <dbReference type="ARBA" id="ARBA00048205"/>
    </source>
</evidence>
<dbReference type="Proteomes" id="UP000253941">
    <property type="component" value="Unassembled WGS sequence"/>
</dbReference>
<keyword evidence="3" id="KW-0820">tRNA-binding</keyword>
<organism evidence="16 17">
    <name type="scientific">Ferruginivarius sediminum</name>
    <dbReference type="NCBI Taxonomy" id="2661937"/>
    <lineage>
        <taxon>Bacteria</taxon>
        <taxon>Pseudomonadati</taxon>
        <taxon>Pseudomonadota</taxon>
        <taxon>Alphaproteobacteria</taxon>
        <taxon>Rhodospirillales</taxon>
        <taxon>Rhodospirillaceae</taxon>
        <taxon>Ferruginivarius</taxon>
    </lineage>
</organism>
<comment type="caution">
    <text evidence="16">The sequence shown here is derived from an EMBL/GenBank/DDBJ whole genome shotgun (WGS) entry which is preliminary data.</text>
</comment>
<feature type="binding site" evidence="14">
    <location>
        <position position="175"/>
    </location>
    <ligand>
        <name>FMN</name>
        <dbReference type="ChEBI" id="CHEBI:58210"/>
    </ligand>
</feature>
<keyword evidence="5 12" id="KW-0288">FMN</keyword>
<dbReference type="GO" id="GO:0050660">
    <property type="term" value="F:flavin adenine dinucleotide binding"/>
    <property type="evidence" value="ECO:0007669"/>
    <property type="project" value="InterPro"/>
</dbReference>
<proteinExistence type="inferred from homology"/>
<sequence length="333" mass="36220">MGIQIGNVHLDDPVILAPMSGVTDKPFRRLVRRLGAGLVVSEMIASEASVRQARQAMRSRKLTEDYAGEHEVAVQLAGCDPEVMAEAARLHRDRGAAIVDINFGCPVKKVVNKYAGSALMREEGLAARILETVVRAVDPLPVTLKMRLGWDAANRNAPRMARIADESGIRLLTVHGRTRDQLYGGEADWSAVGEVKAATRLPVIVNGDIESAEDVRGALDQSRADGVMIGRGACGRPWRLGQVMALLRHGKMGAEPTLDDQRDIALEHYDALLSYYGKERGIRIARKHLGWYAAGRPNAAAFRQAINAESDPKRVKAMLCDVFTVPACAQAAE</sequence>
<evidence type="ECO:0000256" key="6">
    <source>
        <dbReference type="ARBA" id="ARBA00022694"/>
    </source>
</evidence>
<keyword evidence="7" id="KW-0521">NADP</keyword>
<protein>
    <recommendedName>
        <fullName evidence="12">tRNA-dihydrouridine synthase</fullName>
        <ecNumber evidence="12">1.3.1.-</ecNumber>
    </recommendedName>
</protein>
<dbReference type="PANTHER" id="PTHR45846">
    <property type="entry name" value="TRNA-DIHYDROURIDINE(47) SYNTHASE [NAD(P)(+)]-LIKE"/>
    <property type="match status" value="1"/>
</dbReference>
<comment type="function">
    <text evidence="2 12">Catalyzes the synthesis of 5,6-dihydrouridine (D), a modified base found in the D-loop of most tRNAs, via the reduction of the C5-C6 double bond in target uridines.</text>
</comment>
<evidence type="ECO:0000256" key="11">
    <source>
        <dbReference type="ARBA" id="ARBA00048802"/>
    </source>
</evidence>
<evidence type="ECO:0000256" key="14">
    <source>
        <dbReference type="PIRSR" id="PIRSR006621-2"/>
    </source>
</evidence>
<dbReference type="PIRSF" id="PIRSF006621">
    <property type="entry name" value="Dus"/>
    <property type="match status" value="1"/>
</dbReference>
<evidence type="ECO:0000313" key="16">
    <source>
        <dbReference type="EMBL" id="RDD62098.1"/>
    </source>
</evidence>
<reference evidence="16 17" key="1">
    <citation type="submission" date="2018-07" db="EMBL/GenBank/DDBJ databases">
        <title>Venubactetium sediminum gen. nov., sp. nov., isolated from a marine solar saltern.</title>
        <authorList>
            <person name="Wang S."/>
        </authorList>
    </citation>
    <scope>NUCLEOTIDE SEQUENCE [LARGE SCALE GENOMIC DNA]</scope>
    <source>
        <strain evidence="16 17">WD2A32</strain>
    </source>
</reference>
<dbReference type="GO" id="GO:0017150">
    <property type="term" value="F:tRNA dihydrouridine synthase activity"/>
    <property type="evidence" value="ECO:0007669"/>
    <property type="project" value="InterPro"/>
</dbReference>
<evidence type="ECO:0000256" key="8">
    <source>
        <dbReference type="ARBA" id="ARBA00022884"/>
    </source>
</evidence>
<dbReference type="InterPro" id="IPR004652">
    <property type="entry name" value="DusB-like"/>
</dbReference>
<dbReference type="SUPFAM" id="SSF51395">
    <property type="entry name" value="FMN-linked oxidoreductases"/>
    <property type="match status" value="1"/>
</dbReference>
<keyword evidence="14" id="KW-0547">Nucleotide-binding</keyword>
<keyword evidence="17" id="KW-1185">Reference proteome</keyword>
<dbReference type="GO" id="GO:0000049">
    <property type="term" value="F:tRNA binding"/>
    <property type="evidence" value="ECO:0007669"/>
    <property type="project" value="UniProtKB-KW"/>
</dbReference>
<evidence type="ECO:0000259" key="15">
    <source>
        <dbReference type="Pfam" id="PF01207"/>
    </source>
</evidence>
<evidence type="ECO:0000313" key="17">
    <source>
        <dbReference type="Proteomes" id="UP000253941"/>
    </source>
</evidence>
<dbReference type="InterPro" id="IPR024036">
    <property type="entry name" value="tRNA-dHydroUridine_Synthase_C"/>
</dbReference>
<gene>
    <name evidence="16" type="ORF">DRB17_09685</name>
</gene>
<dbReference type="EMBL" id="QPMH01000007">
    <property type="protein sequence ID" value="RDD62098.1"/>
    <property type="molecule type" value="Genomic_DNA"/>
</dbReference>
<feature type="binding site" evidence="14">
    <location>
        <position position="75"/>
    </location>
    <ligand>
        <name>FMN</name>
        <dbReference type="ChEBI" id="CHEBI:58210"/>
    </ligand>
</feature>
<keyword evidence="6 12" id="KW-0819">tRNA processing</keyword>
<keyword evidence="4 12" id="KW-0285">Flavoprotein</keyword>
<evidence type="ECO:0000256" key="7">
    <source>
        <dbReference type="ARBA" id="ARBA00022857"/>
    </source>
</evidence>
<evidence type="ECO:0000256" key="4">
    <source>
        <dbReference type="ARBA" id="ARBA00022630"/>
    </source>
</evidence>
<name>A0A369T9Y3_9PROT</name>
<feature type="active site" description="Proton donor" evidence="13">
    <location>
        <position position="105"/>
    </location>
</feature>
<feature type="domain" description="DUS-like FMN-binding" evidence="15">
    <location>
        <begin position="15"/>
        <end position="319"/>
    </location>
</feature>
<keyword evidence="9 12" id="KW-0560">Oxidoreductase</keyword>
<evidence type="ECO:0000256" key="9">
    <source>
        <dbReference type="ARBA" id="ARBA00023002"/>
    </source>
</evidence>
<comment type="catalytic activity">
    <reaction evidence="10">
        <text>a 5,6-dihydrouridine in tRNA + NADP(+) = a uridine in tRNA + NADPH + H(+)</text>
        <dbReference type="Rhea" id="RHEA:23624"/>
        <dbReference type="Rhea" id="RHEA-COMP:13339"/>
        <dbReference type="Rhea" id="RHEA-COMP:13887"/>
        <dbReference type="ChEBI" id="CHEBI:15378"/>
        <dbReference type="ChEBI" id="CHEBI:57783"/>
        <dbReference type="ChEBI" id="CHEBI:58349"/>
        <dbReference type="ChEBI" id="CHEBI:65315"/>
        <dbReference type="ChEBI" id="CHEBI:74443"/>
    </reaction>
</comment>
<dbReference type="InterPro" id="IPR001269">
    <property type="entry name" value="DUS_fam"/>
</dbReference>
<dbReference type="NCBIfam" id="TIGR00737">
    <property type="entry name" value="nifR3_yhdG"/>
    <property type="match status" value="1"/>
</dbReference>
<keyword evidence="8" id="KW-0694">RNA-binding</keyword>
<dbReference type="PROSITE" id="PS01136">
    <property type="entry name" value="UPF0034"/>
    <property type="match status" value="1"/>
</dbReference>
<accession>A0A369T9Y3</accession>
<dbReference type="RefSeq" id="WP_114581996.1">
    <property type="nucleotide sequence ID" value="NZ_QPMH01000007.1"/>
</dbReference>
<evidence type="ECO:0000256" key="3">
    <source>
        <dbReference type="ARBA" id="ARBA00022555"/>
    </source>
</evidence>
<dbReference type="EC" id="1.3.1.-" evidence="12"/>
<dbReference type="PANTHER" id="PTHR45846:SF1">
    <property type="entry name" value="TRNA-DIHYDROURIDINE(47) SYNTHASE [NAD(P)(+)]-LIKE"/>
    <property type="match status" value="1"/>
</dbReference>
<evidence type="ECO:0000256" key="12">
    <source>
        <dbReference type="PIRNR" id="PIRNR006621"/>
    </source>
</evidence>
<evidence type="ECO:0000256" key="2">
    <source>
        <dbReference type="ARBA" id="ARBA00002790"/>
    </source>
</evidence>
<dbReference type="InterPro" id="IPR035587">
    <property type="entry name" value="DUS-like_FMN-bd"/>
</dbReference>
<dbReference type="Gene3D" id="1.10.1200.80">
    <property type="entry name" value="Putative flavin oxidoreducatase, domain 2"/>
    <property type="match status" value="1"/>
</dbReference>
<comment type="cofactor">
    <cofactor evidence="1 12 14">
        <name>FMN</name>
        <dbReference type="ChEBI" id="CHEBI:58210"/>
    </cofactor>
</comment>
<dbReference type="CDD" id="cd02801">
    <property type="entry name" value="DUS_like_FMN"/>
    <property type="match status" value="1"/>
</dbReference>
<dbReference type="InterPro" id="IPR018517">
    <property type="entry name" value="tRNA_hU_synthase_CS"/>
</dbReference>
<dbReference type="Gene3D" id="3.20.20.70">
    <property type="entry name" value="Aldolase class I"/>
    <property type="match status" value="1"/>
</dbReference>
<dbReference type="AlphaFoldDB" id="A0A369T9Y3"/>
<feature type="binding site" evidence="14">
    <location>
        <position position="145"/>
    </location>
    <ligand>
        <name>FMN</name>
        <dbReference type="ChEBI" id="CHEBI:58210"/>
    </ligand>
</feature>
<evidence type="ECO:0000256" key="1">
    <source>
        <dbReference type="ARBA" id="ARBA00001917"/>
    </source>
</evidence>
<evidence type="ECO:0000256" key="13">
    <source>
        <dbReference type="PIRSR" id="PIRSR006621-1"/>
    </source>
</evidence>
<comment type="similarity">
    <text evidence="12">Belongs to the dus family.</text>
</comment>
<dbReference type="InterPro" id="IPR013785">
    <property type="entry name" value="Aldolase_TIM"/>
</dbReference>
<dbReference type="Pfam" id="PF01207">
    <property type="entry name" value="Dus"/>
    <property type="match status" value="1"/>
</dbReference>
<feature type="binding site" evidence="14">
    <location>
        <begin position="230"/>
        <end position="231"/>
    </location>
    <ligand>
        <name>FMN</name>
        <dbReference type="ChEBI" id="CHEBI:58210"/>
    </ligand>
</feature>
<comment type="catalytic activity">
    <reaction evidence="11">
        <text>a 5,6-dihydrouridine in tRNA + NAD(+) = a uridine in tRNA + NADH + H(+)</text>
        <dbReference type="Rhea" id="RHEA:54452"/>
        <dbReference type="Rhea" id="RHEA-COMP:13339"/>
        <dbReference type="Rhea" id="RHEA-COMP:13887"/>
        <dbReference type="ChEBI" id="CHEBI:15378"/>
        <dbReference type="ChEBI" id="CHEBI:57540"/>
        <dbReference type="ChEBI" id="CHEBI:57945"/>
        <dbReference type="ChEBI" id="CHEBI:65315"/>
        <dbReference type="ChEBI" id="CHEBI:74443"/>
    </reaction>
</comment>
<evidence type="ECO:0000256" key="5">
    <source>
        <dbReference type="ARBA" id="ARBA00022643"/>
    </source>
</evidence>